<protein>
    <recommendedName>
        <fullName evidence="5">Transmembrane protein</fullName>
    </recommendedName>
</protein>
<proteinExistence type="predicted"/>
<keyword evidence="2" id="KW-0732">Signal</keyword>
<keyword evidence="4" id="KW-1185">Reference proteome</keyword>
<feature type="signal peptide" evidence="2">
    <location>
        <begin position="1"/>
        <end position="22"/>
    </location>
</feature>
<dbReference type="Proteomes" id="UP001063166">
    <property type="component" value="Unassembled WGS sequence"/>
</dbReference>
<name>A0A9P3UK26_LYOSH</name>
<evidence type="ECO:0000256" key="2">
    <source>
        <dbReference type="SAM" id="SignalP"/>
    </source>
</evidence>
<gene>
    <name evidence="3" type="ORF">LshimejAT787_0109140</name>
</gene>
<feature type="transmembrane region" description="Helical" evidence="1">
    <location>
        <begin position="105"/>
        <end position="129"/>
    </location>
</feature>
<accession>A0A9P3UK26</accession>
<feature type="chain" id="PRO_5040455706" description="Transmembrane protein" evidence="2">
    <location>
        <begin position="23"/>
        <end position="210"/>
    </location>
</feature>
<dbReference type="OrthoDB" id="3066970at2759"/>
<comment type="caution">
    <text evidence="3">The sequence shown here is derived from an EMBL/GenBank/DDBJ whole genome shotgun (WGS) entry which is preliminary data.</text>
</comment>
<keyword evidence="1" id="KW-1133">Transmembrane helix</keyword>
<evidence type="ECO:0008006" key="5">
    <source>
        <dbReference type="Google" id="ProtNLM"/>
    </source>
</evidence>
<evidence type="ECO:0000313" key="3">
    <source>
        <dbReference type="EMBL" id="GLB34030.1"/>
    </source>
</evidence>
<sequence length="210" mass="23588">MPPSCRPWIFAILLSFIVAAHAASSTTSTGSETHVPLTMPTEIHKPPIPPHVHRPSIFIPKPPTATLQDFSTELAPFGTETRVPRPTRTRGPDFGNHSPSHQSPIVIFFEALCGLVGVFIFLVLLRFCYSYRKTPEQDRVSAFIDRHRLQREMEELQRRPPIRRFSIQEPAPPYMPRPPSYAEVALPTVEYVGIMLLGMTGLSTQVVLPI</sequence>
<evidence type="ECO:0000313" key="4">
    <source>
        <dbReference type="Proteomes" id="UP001063166"/>
    </source>
</evidence>
<dbReference type="AlphaFoldDB" id="A0A9P3UK26"/>
<dbReference type="EMBL" id="BRPK01000001">
    <property type="protein sequence ID" value="GLB34030.1"/>
    <property type="molecule type" value="Genomic_DNA"/>
</dbReference>
<keyword evidence="1" id="KW-0812">Transmembrane</keyword>
<evidence type="ECO:0000256" key="1">
    <source>
        <dbReference type="SAM" id="Phobius"/>
    </source>
</evidence>
<reference evidence="3" key="1">
    <citation type="submission" date="2022-07" db="EMBL/GenBank/DDBJ databases">
        <title>The genome of Lyophyllum shimeji provides insight into the initial evolution of ectomycorrhizal fungal genome.</title>
        <authorList>
            <person name="Kobayashi Y."/>
            <person name="Shibata T."/>
            <person name="Hirakawa H."/>
            <person name="Shigenobu S."/>
            <person name="Nishiyama T."/>
            <person name="Yamada A."/>
            <person name="Hasebe M."/>
            <person name="Kawaguchi M."/>
        </authorList>
    </citation>
    <scope>NUCLEOTIDE SEQUENCE</scope>
    <source>
        <strain evidence="3">AT787</strain>
    </source>
</reference>
<organism evidence="3 4">
    <name type="scientific">Lyophyllum shimeji</name>
    <name type="common">Hon-shimeji</name>
    <name type="synonym">Tricholoma shimeji</name>
    <dbReference type="NCBI Taxonomy" id="47721"/>
    <lineage>
        <taxon>Eukaryota</taxon>
        <taxon>Fungi</taxon>
        <taxon>Dikarya</taxon>
        <taxon>Basidiomycota</taxon>
        <taxon>Agaricomycotina</taxon>
        <taxon>Agaricomycetes</taxon>
        <taxon>Agaricomycetidae</taxon>
        <taxon>Agaricales</taxon>
        <taxon>Tricholomatineae</taxon>
        <taxon>Lyophyllaceae</taxon>
        <taxon>Lyophyllum</taxon>
    </lineage>
</organism>
<keyword evidence="1" id="KW-0472">Membrane</keyword>